<feature type="domain" description="HAT C-terminal dimerisation" evidence="2">
    <location>
        <begin position="2"/>
        <end position="59"/>
    </location>
</feature>
<evidence type="ECO:0000256" key="1">
    <source>
        <dbReference type="SAM" id="SignalP"/>
    </source>
</evidence>
<dbReference type="AlphaFoldDB" id="A0A9D4ADX2"/>
<feature type="chain" id="PRO_5038394422" description="HAT C-terminal dimerisation domain-containing protein" evidence="1">
    <location>
        <begin position="19"/>
        <end position="89"/>
    </location>
</feature>
<dbReference type="EMBL" id="JAIQCV010000004">
    <property type="protein sequence ID" value="KAH1108016.1"/>
    <property type="molecule type" value="Genomic_DNA"/>
</dbReference>
<feature type="signal peptide" evidence="1">
    <location>
        <begin position="1"/>
        <end position="18"/>
    </location>
</feature>
<dbReference type="OrthoDB" id="1607513at2759"/>
<dbReference type="InterPro" id="IPR008906">
    <property type="entry name" value="HATC_C_dom"/>
</dbReference>
<dbReference type="SUPFAM" id="SSF53098">
    <property type="entry name" value="Ribonuclease H-like"/>
    <property type="match status" value="1"/>
</dbReference>
<dbReference type="Proteomes" id="UP000828251">
    <property type="component" value="Unassembled WGS sequence"/>
</dbReference>
<proteinExistence type="predicted"/>
<reference evidence="3 4" key="1">
    <citation type="journal article" date="2021" name="Plant Biotechnol. J.">
        <title>Multi-omics assisted identification of the key and species-specific regulatory components of drought-tolerant mechanisms in Gossypium stocksii.</title>
        <authorList>
            <person name="Yu D."/>
            <person name="Ke L."/>
            <person name="Zhang D."/>
            <person name="Wu Y."/>
            <person name="Sun Y."/>
            <person name="Mei J."/>
            <person name="Sun J."/>
            <person name="Sun Y."/>
        </authorList>
    </citation>
    <scope>NUCLEOTIDE SEQUENCE [LARGE SCALE GENOMIC DNA]</scope>
    <source>
        <strain evidence="4">cv. E1</strain>
        <tissue evidence="3">Leaf</tissue>
    </source>
</reference>
<accession>A0A9D4ADX2</accession>
<dbReference type="Pfam" id="PF05699">
    <property type="entry name" value="Dimer_Tnp_hAT"/>
    <property type="match status" value="1"/>
</dbReference>
<dbReference type="GO" id="GO:0046983">
    <property type="term" value="F:protein dimerization activity"/>
    <property type="evidence" value="ECO:0007669"/>
    <property type="project" value="InterPro"/>
</dbReference>
<dbReference type="PANTHER" id="PTHR23272">
    <property type="entry name" value="BED FINGER-RELATED"/>
    <property type="match status" value="1"/>
</dbReference>
<evidence type="ECO:0000313" key="4">
    <source>
        <dbReference type="Proteomes" id="UP000828251"/>
    </source>
</evidence>
<organism evidence="3 4">
    <name type="scientific">Gossypium stocksii</name>
    <dbReference type="NCBI Taxonomy" id="47602"/>
    <lineage>
        <taxon>Eukaryota</taxon>
        <taxon>Viridiplantae</taxon>
        <taxon>Streptophyta</taxon>
        <taxon>Embryophyta</taxon>
        <taxon>Tracheophyta</taxon>
        <taxon>Spermatophyta</taxon>
        <taxon>Magnoliopsida</taxon>
        <taxon>eudicotyledons</taxon>
        <taxon>Gunneridae</taxon>
        <taxon>Pentapetalae</taxon>
        <taxon>rosids</taxon>
        <taxon>malvids</taxon>
        <taxon>Malvales</taxon>
        <taxon>Malvaceae</taxon>
        <taxon>Malvoideae</taxon>
        <taxon>Gossypium</taxon>
    </lineage>
</organism>
<gene>
    <name evidence="3" type="ORF">J1N35_011784</name>
</gene>
<dbReference type="PANTHER" id="PTHR23272:SF177">
    <property type="entry name" value="ZINC FINGER BED DOMAIN-CONTAINING PROTEIN RICESLEEPER 1-LIKE"/>
    <property type="match status" value="1"/>
</dbReference>
<dbReference type="InterPro" id="IPR012337">
    <property type="entry name" value="RNaseH-like_sf"/>
</dbReference>
<evidence type="ECO:0000313" key="3">
    <source>
        <dbReference type="EMBL" id="KAH1108016.1"/>
    </source>
</evidence>
<keyword evidence="4" id="KW-1185">Reference proteome</keyword>
<sequence length="89" mass="9840">MNSLRLPILAEMARIILAIAISIVASKSEFNMGGCVLDSFRSFLTPLMVDALVCTQDWLQKSNDAMNLEDYVDELQTMEDDVSSLPKGV</sequence>
<name>A0A9D4ADX2_9ROSI</name>
<evidence type="ECO:0000259" key="2">
    <source>
        <dbReference type="Pfam" id="PF05699"/>
    </source>
</evidence>
<keyword evidence="1" id="KW-0732">Signal</keyword>
<protein>
    <recommendedName>
        <fullName evidence="2">HAT C-terminal dimerisation domain-containing protein</fullName>
    </recommendedName>
</protein>
<comment type="caution">
    <text evidence="3">The sequence shown here is derived from an EMBL/GenBank/DDBJ whole genome shotgun (WGS) entry which is preliminary data.</text>
</comment>